<dbReference type="EMBL" id="QXQA01000008">
    <property type="protein sequence ID" value="RIX52154.1"/>
    <property type="molecule type" value="Genomic_DNA"/>
</dbReference>
<keyword evidence="3" id="KW-0378">Hydrolase</keyword>
<feature type="domain" description="SLH" evidence="8">
    <location>
        <begin position="642"/>
        <end position="701"/>
    </location>
</feature>
<evidence type="ECO:0000256" key="3">
    <source>
        <dbReference type="ARBA" id="ARBA00022801"/>
    </source>
</evidence>
<keyword evidence="5" id="KW-0119">Carbohydrate metabolism</keyword>
<dbReference type="InterPro" id="IPR017853">
    <property type="entry name" value="GH"/>
</dbReference>
<dbReference type="Pfam" id="PF18448">
    <property type="entry name" value="CBM46"/>
    <property type="match status" value="1"/>
</dbReference>
<evidence type="ECO:0000313" key="10">
    <source>
        <dbReference type="Proteomes" id="UP000266482"/>
    </source>
</evidence>
<evidence type="ECO:0000256" key="4">
    <source>
        <dbReference type="ARBA" id="ARBA00023001"/>
    </source>
</evidence>
<dbReference type="GO" id="GO:0009986">
    <property type="term" value="C:cell surface"/>
    <property type="evidence" value="ECO:0007669"/>
    <property type="project" value="TreeGrafter"/>
</dbReference>
<feature type="domain" description="SLH" evidence="8">
    <location>
        <begin position="578"/>
        <end position="641"/>
    </location>
</feature>
<keyword evidence="4" id="KW-0136">Cellulose degradation</keyword>
<dbReference type="Pfam" id="PF00150">
    <property type="entry name" value="Cellulase"/>
    <property type="match status" value="1"/>
</dbReference>
<dbReference type="InterPro" id="IPR005102">
    <property type="entry name" value="Carbo-bd_X2"/>
</dbReference>
<keyword evidence="7" id="KW-0624">Polysaccharide degradation</keyword>
<accession>A0A3A1UV54</accession>
<feature type="domain" description="SLH" evidence="8">
    <location>
        <begin position="705"/>
        <end position="765"/>
    </location>
</feature>
<keyword evidence="6" id="KW-0326">Glycosidase</keyword>
<dbReference type="SUPFAM" id="SSF51445">
    <property type="entry name" value="(Trans)glycosidases"/>
    <property type="match status" value="1"/>
</dbReference>
<dbReference type="Pfam" id="PF00395">
    <property type="entry name" value="SLH"/>
    <property type="match status" value="3"/>
</dbReference>
<evidence type="ECO:0000259" key="8">
    <source>
        <dbReference type="PROSITE" id="PS51272"/>
    </source>
</evidence>
<sequence>MQQGASVREMKNRKGGGFVLKRKGTWLLAVMMIVALCVPSVGFAAEGTKQKSAMQTYVDAMQPGWNLGNTYDAVGEDETAWGNPRVTKELIAQIADQGFKSIRIPVTFDQRMGEGPAYTIEDGFLDRVEQTVQWALDEGLYVMINIHHDSWIWLEAGMHNDHDESLARFSAIWTQVADRFKDYSDKLMFESINEPRFQGTDEEKQTYLDELNTAFYEIVRESGGKNNVRPLVLPTLDTGSDQHKVDALYEYITELDDPNIISTVHYYGFWPFSVNIAGFTTFNEETKNDIVTIFDRVHDKFTANGIPVIIGEFGLLGFDTDLNAIEQGEKLKFFEFMLHYAKEKQLATMLWDNGQHFGRESFKWSDQDLYDMMKASWANRSSTADSDFIYLKQGEELADVEKQLQLNGNKFVALKLDGTALVAGEDYEIDGEVLTIKASLLEELTSSGKLGVNATLSAQFDKGVEWKINVIVYETAELAGTVGTTTDFAIPVAFNGDKIATMEAVYEDGSFAGPQNWTSFKEFAYTFSPNYEDNELILKENFFKEVKDGVVQLTLHFWSGEKLSYTLVKAGNSVAGTEQLASFADVDGHWARASIAFLAALDVVQGQGEGGFGPEGDVTRAAFVQMLVNALGLQDETAVSSFSDVEEGAWYARAVASAEKLELINGKGNGEFGIHDQITRQDAAVILHRAMAAAGVEAGAGDASAEAFTDQDSISGYAKEAVAEVQQAGILRGKSNGSFDPSGLVTRAEAAAVVQRLFDLAANQE</sequence>
<dbReference type="Proteomes" id="UP000266482">
    <property type="component" value="Unassembled WGS sequence"/>
</dbReference>
<dbReference type="GO" id="GO:0008422">
    <property type="term" value="F:beta-glucosidase activity"/>
    <property type="evidence" value="ECO:0007669"/>
    <property type="project" value="TreeGrafter"/>
</dbReference>
<protein>
    <submittedName>
        <fullName evidence="9">Peptidase</fullName>
    </submittedName>
</protein>
<evidence type="ECO:0000256" key="6">
    <source>
        <dbReference type="ARBA" id="ARBA00023295"/>
    </source>
</evidence>
<proteinExistence type="inferred from homology"/>
<evidence type="ECO:0000256" key="2">
    <source>
        <dbReference type="ARBA" id="ARBA00022729"/>
    </source>
</evidence>
<comment type="caution">
    <text evidence="9">The sequence shown here is derived from an EMBL/GenBank/DDBJ whole genome shotgun (WGS) entry which is preliminary data.</text>
</comment>
<dbReference type="PROSITE" id="PS00659">
    <property type="entry name" value="GLYCOSYL_HYDROL_F5"/>
    <property type="match status" value="1"/>
</dbReference>
<dbReference type="InterPro" id="IPR040946">
    <property type="entry name" value="CBM46"/>
</dbReference>
<dbReference type="Gene3D" id="3.20.20.80">
    <property type="entry name" value="Glycosidases"/>
    <property type="match status" value="1"/>
</dbReference>
<reference evidence="9 10" key="1">
    <citation type="submission" date="2018-09" db="EMBL/GenBank/DDBJ databases">
        <title>Paenibacillus aracenensis nov. sp. isolated from a cave in southern Spain.</title>
        <authorList>
            <person name="Jurado V."/>
            <person name="Gutierrez-Patricio S."/>
            <person name="Gonzalez-Pimentel J.L."/>
            <person name="Miller A.Z."/>
            <person name="Laiz L."/>
            <person name="Saiz-Jimenez C."/>
        </authorList>
    </citation>
    <scope>NUCLEOTIDE SEQUENCE [LARGE SCALE GENOMIC DNA]</scope>
    <source>
        <strain evidence="9 10">DSM 22867</strain>
    </source>
</reference>
<organism evidence="9 10">
    <name type="scientific">Paenibacillus nanensis</name>
    <dbReference type="NCBI Taxonomy" id="393251"/>
    <lineage>
        <taxon>Bacteria</taxon>
        <taxon>Bacillati</taxon>
        <taxon>Bacillota</taxon>
        <taxon>Bacilli</taxon>
        <taxon>Bacillales</taxon>
        <taxon>Paenibacillaceae</taxon>
        <taxon>Paenibacillus</taxon>
    </lineage>
</organism>
<keyword evidence="10" id="KW-1185">Reference proteome</keyword>
<dbReference type="InterPro" id="IPR001547">
    <property type="entry name" value="Glyco_hydro_5"/>
</dbReference>
<evidence type="ECO:0000256" key="7">
    <source>
        <dbReference type="ARBA" id="ARBA00023326"/>
    </source>
</evidence>
<dbReference type="SUPFAM" id="SSF81296">
    <property type="entry name" value="E set domains"/>
    <property type="match status" value="1"/>
</dbReference>
<dbReference type="InterPro" id="IPR050386">
    <property type="entry name" value="Glycosyl_hydrolase_5"/>
</dbReference>
<dbReference type="Gene3D" id="2.60.40.10">
    <property type="entry name" value="Immunoglobulins"/>
    <property type="match status" value="2"/>
</dbReference>
<comment type="similarity">
    <text evidence="1">Belongs to the glycosyl hydrolase 5 (cellulase A) family.</text>
</comment>
<gene>
    <name evidence="9" type="ORF">D3P08_14375</name>
</gene>
<dbReference type="GO" id="GO:0030245">
    <property type="term" value="P:cellulose catabolic process"/>
    <property type="evidence" value="ECO:0007669"/>
    <property type="project" value="UniProtKB-KW"/>
</dbReference>
<evidence type="ECO:0000313" key="9">
    <source>
        <dbReference type="EMBL" id="RIX52154.1"/>
    </source>
</evidence>
<dbReference type="InterPro" id="IPR001119">
    <property type="entry name" value="SLH_dom"/>
</dbReference>
<evidence type="ECO:0000256" key="1">
    <source>
        <dbReference type="ARBA" id="ARBA00005641"/>
    </source>
</evidence>
<name>A0A3A1UV54_9BACL</name>
<dbReference type="InterPro" id="IPR013783">
    <property type="entry name" value="Ig-like_fold"/>
</dbReference>
<dbReference type="Pfam" id="PF03442">
    <property type="entry name" value="CBM_X2"/>
    <property type="match status" value="1"/>
</dbReference>
<dbReference type="PROSITE" id="PS51272">
    <property type="entry name" value="SLH"/>
    <property type="match status" value="3"/>
</dbReference>
<dbReference type="AlphaFoldDB" id="A0A3A1UV54"/>
<dbReference type="InterPro" id="IPR014756">
    <property type="entry name" value="Ig_E-set"/>
</dbReference>
<keyword evidence="2" id="KW-0732">Signal</keyword>
<dbReference type="InterPro" id="IPR018087">
    <property type="entry name" value="Glyco_hydro_5_CS"/>
</dbReference>
<dbReference type="GO" id="GO:0005576">
    <property type="term" value="C:extracellular region"/>
    <property type="evidence" value="ECO:0007669"/>
    <property type="project" value="TreeGrafter"/>
</dbReference>
<dbReference type="PANTHER" id="PTHR31297:SF41">
    <property type="entry name" value="ENDOGLUCANASE, PUTATIVE (AFU_ORTHOLOGUE AFUA_5G01830)-RELATED"/>
    <property type="match status" value="1"/>
</dbReference>
<dbReference type="PANTHER" id="PTHR31297">
    <property type="entry name" value="GLUCAN ENDO-1,6-BETA-GLUCOSIDASE B"/>
    <property type="match status" value="1"/>
</dbReference>
<evidence type="ECO:0000256" key="5">
    <source>
        <dbReference type="ARBA" id="ARBA00023277"/>
    </source>
</evidence>